<feature type="region of interest" description="Disordered" evidence="12">
    <location>
        <begin position="707"/>
        <end position="1173"/>
    </location>
</feature>
<evidence type="ECO:0000256" key="12">
    <source>
        <dbReference type="SAM" id="MobiDB-lite"/>
    </source>
</evidence>
<dbReference type="InterPro" id="IPR036890">
    <property type="entry name" value="HATPase_C_sf"/>
</dbReference>
<evidence type="ECO:0000256" key="4">
    <source>
        <dbReference type="ARBA" id="ARBA00022553"/>
    </source>
</evidence>
<dbReference type="Pfam" id="PF00672">
    <property type="entry name" value="HAMP"/>
    <property type="match status" value="1"/>
</dbReference>
<dbReference type="EC" id="2.7.13.3" evidence="3"/>
<dbReference type="SUPFAM" id="SSF55874">
    <property type="entry name" value="ATPase domain of HSP90 chaperone/DNA topoisomerase II/histidine kinase"/>
    <property type="match status" value="1"/>
</dbReference>
<feature type="compositionally biased region" description="Gly residues" evidence="12">
    <location>
        <begin position="817"/>
        <end position="827"/>
    </location>
</feature>
<feature type="compositionally biased region" description="Polar residues" evidence="12">
    <location>
        <begin position="930"/>
        <end position="980"/>
    </location>
</feature>
<dbReference type="EMBL" id="WIXO01000001">
    <property type="protein sequence ID" value="MTE21154.1"/>
    <property type="molecule type" value="Genomic_DNA"/>
</dbReference>
<dbReference type="RefSeq" id="WP_162466406.1">
    <property type="nucleotide sequence ID" value="NZ_WIXO01000001.1"/>
</dbReference>
<dbReference type="SMART" id="SM00304">
    <property type="entry name" value="HAMP"/>
    <property type="match status" value="1"/>
</dbReference>
<keyword evidence="9" id="KW-0067">ATP-binding</keyword>
<comment type="subcellular location">
    <subcellularLocation>
        <location evidence="2">Membrane</location>
    </subcellularLocation>
</comment>
<dbReference type="SMART" id="SM00387">
    <property type="entry name" value="HATPase_c"/>
    <property type="match status" value="1"/>
</dbReference>
<evidence type="ECO:0000259" key="14">
    <source>
        <dbReference type="PROSITE" id="PS50109"/>
    </source>
</evidence>
<keyword evidence="11" id="KW-0902">Two-component regulatory system</keyword>
<keyword evidence="18" id="KW-1185">Reference proteome</keyword>
<proteinExistence type="predicted"/>
<dbReference type="PROSITE" id="PS50906">
    <property type="entry name" value="NIT"/>
    <property type="match status" value="1"/>
</dbReference>
<dbReference type="InterPro" id="IPR010910">
    <property type="entry name" value="Nitrate/nitrite_sensing_bac"/>
</dbReference>
<organism evidence="17 18">
    <name type="scientific">Streptomyces taklimakanensis</name>
    <dbReference type="NCBI Taxonomy" id="2569853"/>
    <lineage>
        <taxon>Bacteria</taxon>
        <taxon>Bacillati</taxon>
        <taxon>Actinomycetota</taxon>
        <taxon>Actinomycetes</taxon>
        <taxon>Kitasatosporales</taxon>
        <taxon>Streptomycetaceae</taxon>
        <taxon>Streptomyces</taxon>
    </lineage>
</organism>
<keyword evidence="10 13" id="KW-1133">Transmembrane helix</keyword>
<dbReference type="Pfam" id="PF02518">
    <property type="entry name" value="HATPase_c"/>
    <property type="match status" value="1"/>
</dbReference>
<dbReference type="InterPro" id="IPR013587">
    <property type="entry name" value="Nitrate/nitrite_sensing"/>
</dbReference>
<feature type="compositionally biased region" description="Basic and acidic residues" evidence="12">
    <location>
        <begin position="838"/>
        <end position="868"/>
    </location>
</feature>
<dbReference type="Gene3D" id="6.10.340.10">
    <property type="match status" value="1"/>
</dbReference>
<feature type="compositionally biased region" description="Polar residues" evidence="12">
    <location>
        <begin position="1117"/>
        <end position="1129"/>
    </location>
</feature>
<sequence length="1173" mass="124407">MQGRFKRDGSAVGDPELRGATDRGSSPQRAQESGGREQALDTEGGKRSKAQPDGEHEGAPKPKEPSAAGSRLALRNWRISTRLVSLLALPVVAATSLGVLRINSSLEEVDQLDNMKLLTEMTEHATELAAALQEERDRSAGPLTGTGNPKDDTVVAPRETTDQVKGAFFDATAGLDNADNDVLSGVRASVTEIHRQLNRLKSIRDRAYDNPDNIAQTVNDYNQLIESLLSLSQDMAQATSNPEMIQSTRALAAFSSAKEYASVQRAIISAGLARKGGPKLSDNDHLYLRTAWDSESAARTRFADIYGNSRAAELTKPLDEGIVNITSADQYAERVVKNPEGISRENRSYLDWFDQDRVKIEQMEKIEASLLTQMDEQARQLRAEAQQSAFVNGVLVLLVLGISLVGAFVVARSMVRSLRRLQDTAQDVARRRLPELVKQLSEADPQDVDTSVESVGVHSRDEIGKVAAAFDDVHSEAVRLAAEQALLRGNVNAMFTNLSRRSQGLIQRQLSLISELESREADPDQLSSLFKLDHLATRMRRNGENLLVLAGEEPGRRWTRPVPLVDVLRAAASEVEQYERIELSAVPTTEVAGRVVNDLVHLLAELLENATSFSSPQTKVKVTGHALPDGRVLVEIHDTGIGLSPEDLAAINERLANPPTVDVSVSRRMGLFVVGRLSLRHGIRIQLRPSDSGGTTALVMLPVDVTQRGGQQKKPGGDGGQGPGPSATLRREPQGGGAPAGTSRLGALPTRNQVQGGASRAALPGGSPAAGGGNGGFAGPGRPGGPAGPGGSDRPAGAPAGANAFGAGPRPEDRAGRGGLPQRGGGNAPTSALPTGAGDRRPSWADDPGARPHGRPEAADAPRGHEEIETTSEFTGSEHTGTHRQLGDPGDTARFPLVEPDGGREGLRDSQQDTGRFPAPQDTGQFPVPQGSQDTGQFPVPQGSQDTGQFPVPQGSQDTGQFPAPQGSQDTSRYVPQQASPAERGASGYELPGSSPAGDTNERTPIFESMESSWFSAKHTAQPEARRQEGPRQGGDRSPGFGGGQPNGAARATGPADSQRASVGAFAGRGNTGGTWQESPNDERWRRAEQLRQPAAGGVTTSGLPRRVPRANLVAGTAQQGPSTPTGPQVSRAPDDVRGRLTNLRRGIQQGRQAGSGRTGGGHGTDPTYQQER</sequence>
<accession>A0A6G2BG23</accession>
<protein>
    <recommendedName>
        <fullName evidence="3">histidine kinase</fullName>
        <ecNumber evidence="3">2.7.13.3</ecNumber>
    </recommendedName>
</protein>
<feature type="region of interest" description="Disordered" evidence="12">
    <location>
        <begin position="136"/>
        <end position="157"/>
    </location>
</feature>
<dbReference type="GO" id="GO:0016020">
    <property type="term" value="C:membrane"/>
    <property type="evidence" value="ECO:0007669"/>
    <property type="project" value="UniProtKB-SubCell"/>
</dbReference>
<evidence type="ECO:0000256" key="2">
    <source>
        <dbReference type="ARBA" id="ARBA00004370"/>
    </source>
</evidence>
<dbReference type="PANTHER" id="PTHR44936:SF9">
    <property type="entry name" value="SENSOR PROTEIN CREC"/>
    <property type="match status" value="1"/>
</dbReference>
<dbReference type="Proteomes" id="UP000473014">
    <property type="component" value="Unassembled WGS sequence"/>
</dbReference>
<dbReference type="InterPro" id="IPR003594">
    <property type="entry name" value="HATPase_dom"/>
</dbReference>
<evidence type="ECO:0000256" key="1">
    <source>
        <dbReference type="ARBA" id="ARBA00000085"/>
    </source>
</evidence>
<dbReference type="GO" id="GO:0004673">
    <property type="term" value="F:protein histidine kinase activity"/>
    <property type="evidence" value="ECO:0007669"/>
    <property type="project" value="UniProtKB-EC"/>
</dbReference>
<keyword evidence="6 13" id="KW-0812">Transmembrane</keyword>
<feature type="domain" description="Histidine kinase" evidence="14">
    <location>
        <begin position="599"/>
        <end position="705"/>
    </location>
</feature>
<name>A0A6G2BG23_9ACTN</name>
<evidence type="ECO:0000256" key="7">
    <source>
        <dbReference type="ARBA" id="ARBA00022741"/>
    </source>
</evidence>
<feature type="transmembrane region" description="Helical" evidence="13">
    <location>
        <begin position="389"/>
        <end position="411"/>
    </location>
</feature>
<feature type="compositionally biased region" description="Low complexity" evidence="12">
    <location>
        <begin position="756"/>
        <end position="767"/>
    </location>
</feature>
<keyword evidence="4" id="KW-0597">Phosphoprotein</keyword>
<feature type="compositionally biased region" description="Basic and acidic residues" evidence="12">
    <location>
        <begin position="901"/>
        <end position="911"/>
    </location>
</feature>
<feature type="domain" description="HAMP" evidence="15">
    <location>
        <begin position="412"/>
        <end position="482"/>
    </location>
</feature>
<feature type="compositionally biased region" description="Basic and acidic residues" evidence="12">
    <location>
        <begin position="1"/>
        <end position="21"/>
    </location>
</feature>
<feature type="region of interest" description="Disordered" evidence="12">
    <location>
        <begin position="1"/>
        <end position="69"/>
    </location>
</feature>
<evidence type="ECO:0000259" key="16">
    <source>
        <dbReference type="PROSITE" id="PS50906"/>
    </source>
</evidence>
<keyword evidence="13" id="KW-0472">Membrane</keyword>
<keyword evidence="7" id="KW-0547">Nucleotide-binding</keyword>
<feature type="compositionally biased region" description="Gly residues" evidence="12">
    <location>
        <begin position="768"/>
        <end position="791"/>
    </location>
</feature>
<feature type="compositionally biased region" description="Basic and acidic residues" evidence="12">
    <location>
        <begin position="1081"/>
        <end position="1090"/>
    </location>
</feature>
<comment type="caution">
    <text evidence="17">The sequence shown here is derived from an EMBL/GenBank/DDBJ whole genome shotgun (WGS) entry which is preliminary data.</text>
</comment>
<evidence type="ECO:0000259" key="15">
    <source>
        <dbReference type="PROSITE" id="PS50885"/>
    </source>
</evidence>
<dbReference type="AlphaFoldDB" id="A0A6G2BG23"/>
<evidence type="ECO:0000256" key="9">
    <source>
        <dbReference type="ARBA" id="ARBA00022840"/>
    </source>
</evidence>
<reference evidence="17 18" key="1">
    <citation type="submission" date="2019-11" db="EMBL/GenBank/DDBJ databases">
        <authorList>
            <person name="Yuan L."/>
        </authorList>
    </citation>
    <scope>NUCLEOTIDE SEQUENCE [LARGE SCALE GENOMIC DNA]</scope>
    <source>
        <strain evidence="17 18">TRM43335</strain>
    </source>
</reference>
<dbReference type="PROSITE" id="PS50109">
    <property type="entry name" value="HIS_KIN"/>
    <property type="match status" value="1"/>
</dbReference>
<feature type="compositionally biased region" description="Low complexity" evidence="12">
    <location>
        <begin position="792"/>
        <end position="809"/>
    </location>
</feature>
<dbReference type="Pfam" id="PF08376">
    <property type="entry name" value="NIT"/>
    <property type="match status" value="1"/>
</dbReference>
<feature type="domain" description="NIT" evidence="16">
    <location>
        <begin position="123"/>
        <end position="381"/>
    </location>
</feature>
<comment type="catalytic activity">
    <reaction evidence="1">
        <text>ATP + protein L-histidine = ADP + protein N-phospho-L-histidine.</text>
        <dbReference type="EC" id="2.7.13.3"/>
    </reaction>
</comment>
<dbReference type="InterPro" id="IPR003660">
    <property type="entry name" value="HAMP_dom"/>
</dbReference>
<evidence type="ECO:0000313" key="18">
    <source>
        <dbReference type="Proteomes" id="UP000473014"/>
    </source>
</evidence>
<dbReference type="GO" id="GO:0005524">
    <property type="term" value="F:ATP binding"/>
    <property type="evidence" value="ECO:0007669"/>
    <property type="project" value="UniProtKB-KW"/>
</dbReference>
<feature type="compositionally biased region" description="Basic and acidic residues" evidence="12">
    <location>
        <begin position="34"/>
        <end position="64"/>
    </location>
</feature>
<dbReference type="PANTHER" id="PTHR44936">
    <property type="entry name" value="SENSOR PROTEIN CREC"/>
    <property type="match status" value="1"/>
</dbReference>
<gene>
    <name evidence="17" type="ORF">F0L17_18920</name>
</gene>
<evidence type="ECO:0000313" key="17">
    <source>
        <dbReference type="EMBL" id="MTE21154.1"/>
    </source>
</evidence>
<evidence type="ECO:0000256" key="3">
    <source>
        <dbReference type="ARBA" id="ARBA00012438"/>
    </source>
</evidence>
<evidence type="ECO:0000256" key="6">
    <source>
        <dbReference type="ARBA" id="ARBA00022692"/>
    </source>
</evidence>
<keyword evidence="5" id="KW-0808">Transferase</keyword>
<evidence type="ECO:0000256" key="13">
    <source>
        <dbReference type="SAM" id="Phobius"/>
    </source>
</evidence>
<dbReference type="InterPro" id="IPR005467">
    <property type="entry name" value="His_kinase_dom"/>
</dbReference>
<evidence type="ECO:0000256" key="5">
    <source>
        <dbReference type="ARBA" id="ARBA00022679"/>
    </source>
</evidence>
<evidence type="ECO:0000256" key="10">
    <source>
        <dbReference type="ARBA" id="ARBA00022989"/>
    </source>
</evidence>
<dbReference type="PROSITE" id="PS50885">
    <property type="entry name" value="HAMP"/>
    <property type="match status" value="1"/>
</dbReference>
<evidence type="ECO:0000256" key="8">
    <source>
        <dbReference type="ARBA" id="ARBA00022777"/>
    </source>
</evidence>
<dbReference type="CDD" id="cd06225">
    <property type="entry name" value="HAMP"/>
    <property type="match status" value="1"/>
</dbReference>
<evidence type="ECO:0000256" key="11">
    <source>
        <dbReference type="ARBA" id="ARBA00023012"/>
    </source>
</evidence>
<dbReference type="GO" id="GO:0000160">
    <property type="term" value="P:phosphorelay signal transduction system"/>
    <property type="evidence" value="ECO:0007669"/>
    <property type="project" value="UniProtKB-KW"/>
</dbReference>
<dbReference type="Gene3D" id="3.30.565.10">
    <property type="entry name" value="Histidine kinase-like ATPase, C-terminal domain"/>
    <property type="match status" value="1"/>
</dbReference>
<dbReference type="InterPro" id="IPR050980">
    <property type="entry name" value="2C_sensor_his_kinase"/>
</dbReference>
<keyword evidence="8" id="KW-0418">Kinase</keyword>